<dbReference type="InterPro" id="IPR036388">
    <property type="entry name" value="WH-like_DNA-bd_sf"/>
</dbReference>
<dbReference type="Pfam" id="PF08281">
    <property type="entry name" value="Sigma70_r4_2"/>
    <property type="match status" value="1"/>
</dbReference>
<dbReference type="InterPro" id="IPR014284">
    <property type="entry name" value="RNA_pol_sigma-70_dom"/>
</dbReference>
<proteinExistence type="inferred from homology"/>
<sequence>MNRRDDEQVTRAKQGDAEAWRALYRAHAGRLLVWLGTRPTQDYAVAPEDLAAEAWLVAAQKVQDFHGDSDAFAGWLFGIARHLGSNISRRGQRRATTPADTLTMPHPAVSGPEAAYAGHDWVTRVLAGLPPRERDVVTCCDVVGLDVAATAEALGMTAVAVRVARHRGLRRLRGLVPADPGTRTDPEPAAQVGSSARSRSR</sequence>
<gene>
    <name evidence="9" type="ORF">K8U61_04320</name>
</gene>
<dbReference type="Gene3D" id="1.10.1740.10">
    <property type="match status" value="1"/>
</dbReference>
<evidence type="ECO:0000313" key="10">
    <source>
        <dbReference type="Proteomes" id="UP000780875"/>
    </source>
</evidence>
<keyword evidence="5" id="KW-0804">Transcription</keyword>
<dbReference type="SUPFAM" id="SSF88659">
    <property type="entry name" value="Sigma3 and sigma4 domains of RNA polymerase sigma factors"/>
    <property type="match status" value="1"/>
</dbReference>
<protein>
    <submittedName>
        <fullName evidence="9">RNA polymerase sigma factor</fullName>
    </submittedName>
</protein>
<dbReference type="Gene3D" id="1.10.10.10">
    <property type="entry name" value="Winged helix-like DNA-binding domain superfamily/Winged helix DNA-binding domain"/>
    <property type="match status" value="1"/>
</dbReference>
<dbReference type="InterPro" id="IPR039425">
    <property type="entry name" value="RNA_pol_sigma-70-like"/>
</dbReference>
<name>A0ABS7U8S5_9ACTN</name>
<feature type="domain" description="RNA polymerase sigma-70 region 2" evidence="7">
    <location>
        <begin position="23"/>
        <end position="93"/>
    </location>
</feature>
<dbReference type="Pfam" id="PF04542">
    <property type="entry name" value="Sigma70_r2"/>
    <property type="match status" value="1"/>
</dbReference>
<evidence type="ECO:0000256" key="1">
    <source>
        <dbReference type="ARBA" id="ARBA00010641"/>
    </source>
</evidence>
<accession>A0ABS7U8S5</accession>
<dbReference type="InterPro" id="IPR007627">
    <property type="entry name" value="RNA_pol_sigma70_r2"/>
</dbReference>
<evidence type="ECO:0000259" key="8">
    <source>
        <dbReference type="Pfam" id="PF08281"/>
    </source>
</evidence>
<reference evidence="9 10" key="1">
    <citation type="submission" date="2021-09" db="EMBL/GenBank/DDBJ databases">
        <title>Whole genome sequence of Nocardioides sp. GBK3QG-3.</title>
        <authorList>
            <person name="Tuo L."/>
        </authorList>
    </citation>
    <scope>NUCLEOTIDE SEQUENCE [LARGE SCALE GENOMIC DNA]</scope>
    <source>
        <strain evidence="9 10">GBK3QG-3</strain>
    </source>
</reference>
<dbReference type="EMBL" id="JAIQZJ010000001">
    <property type="protein sequence ID" value="MBZ5737380.1"/>
    <property type="molecule type" value="Genomic_DNA"/>
</dbReference>
<dbReference type="Proteomes" id="UP000780875">
    <property type="component" value="Unassembled WGS sequence"/>
</dbReference>
<organism evidence="9 10">
    <name type="scientific">Nocardioides mangrovi</name>
    <dbReference type="NCBI Taxonomy" id="2874580"/>
    <lineage>
        <taxon>Bacteria</taxon>
        <taxon>Bacillati</taxon>
        <taxon>Actinomycetota</taxon>
        <taxon>Actinomycetes</taxon>
        <taxon>Propionibacteriales</taxon>
        <taxon>Nocardioidaceae</taxon>
        <taxon>Nocardioides</taxon>
    </lineage>
</organism>
<dbReference type="InterPro" id="IPR013324">
    <property type="entry name" value="RNA_pol_sigma_r3/r4-like"/>
</dbReference>
<comment type="similarity">
    <text evidence="1">Belongs to the sigma-70 factor family. ECF subfamily.</text>
</comment>
<feature type="domain" description="RNA polymerase sigma factor 70 region 4 type 2" evidence="8">
    <location>
        <begin position="120"/>
        <end position="172"/>
    </location>
</feature>
<evidence type="ECO:0000256" key="4">
    <source>
        <dbReference type="ARBA" id="ARBA00023125"/>
    </source>
</evidence>
<keyword evidence="4" id="KW-0238">DNA-binding</keyword>
<evidence type="ECO:0000313" key="9">
    <source>
        <dbReference type="EMBL" id="MBZ5737380.1"/>
    </source>
</evidence>
<evidence type="ECO:0000256" key="5">
    <source>
        <dbReference type="ARBA" id="ARBA00023163"/>
    </source>
</evidence>
<dbReference type="RefSeq" id="WP_224121733.1">
    <property type="nucleotide sequence ID" value="NZ_JAIQZJ010000001.1"/>
</dbReference>
<evidence type="ECO:0000256" key="2">
    <source>
        <dbReference type="ARBA" id="ARBA00023015"/>
    </source>
</evidence>
<keyword evidence="2" id="KW-0805">Transcription regulation</keyword>
<feature type="compositionally biased region" description="Polar residues" evidence="6">
    <location>
        <begin position="192"/>
        <end position="201"/>
    </location>
</feature>
<dbReference type="InterPro" id="IPR013325">
    <property type="entry name" value="RNA_pol_sigma_r2"/>
</dbReference>
<dbReference type="PANTHER" id="PTHR43133">
    <property type="entry name" value="RNA POLYMERASE ECF-TYPE SIGMA FACTO"/>
    <property type="match status" value="1"/>
</dbReference>
<keyword evidence="10" id="KW-1185">Reference proteome</keyword>
<evidence type="ECO:0000256" key="6">
    <source>
        <dbReference type="SAM" id="MobiDB-lite"/>
    </source>
</evidence>
<evidence type="ECO:0000256" key="3">
    <source>
        <dbReference type="ARBA" id="ARBA00023082"/>
    </source>
</evidence>
<comment type="caution">
    <text evidence="9">The sequence shown here is derived from an EMBL/GenBank/DDBJ whole genome shotgun (WGS) entry which is preliminary data.</text>
</comment>
<dbReference type="NCBIfam" id="TIGR02937">
    <property type="entry name" value="sigma70-ECF"/>
    <property type="match status" value="1"/>
</dbReference>
<dbReference type="InterPro" id="IPR013249">
    <property type="entry name" value="RNA_pol_sigma70_r4_t2"/>
</dbReference>
<keyword evidence="3" id="KW-0731">Sigma factor</keyword>
<evidence type="ECO:0000259" key="7">
    <source>
        <dbReference type="Pfam" id="PF04542"/>
    </source>
</evidence>
<dbReference type="PANTHER" id="PTHR43133:SF58">
    <property type="entry name" value="ECF RNA POLYMERASE SIGMA FACTOR SIGD"/>
    <property type="match status" value="1"/>
</dbReference>
<dbReference type="SUPFAM" id="SSF88946">
    <property type="entry name" value="Sigma2 domain of RNA polymerase sigma factors"/>
    <property type="match status" value="1"/>
</dbReference>
<feature type="region of interest" description="Disordered" evidence="6">
    <location>
        <begin position="175"/>
        <end position="201"/>
    </location>
</feature>